<organism evidence="1 2">
    <name type="scientific">Shewanella algicola</name>
    <dbReference type="NCBI Taxonomy" id="640633"/>
    <lineage>
        <taxon>Bacteria</taxon>
        <taxon>Pseudomonadati</taxon>
        <taxon>Pseudomonadota</taxon>
        <taxon>Gammaproteobacteria</taxon>
        <taxon>Alteromonadales</taxon>
        <taxon>Shewanellaceae</taxon>
        <taxon>Shewanella</taxon>
    </lineage>
</organism>
<dbReference type="RefSeq" id="WP_188927300.1">
    <property type="nucleotide sequence ID" value="NZ_BMQI01000126.1"/>
</dbReference>
<protein>
    <submittedName>
        <fullName evidence="1">DUF2971 domain-containing protein</fullName>
    </submittedName>
</protein>
<keyword evidence="2" id="KW-1185">Reference proteome</keyword>
<reference evidence="1" key="1">
    <citation type="submission" date="2022-01" db="EMBL/GenBank/DDBJ databases">
        <title>Whole genome-based taxonomy of the Shewanellaceae.</title>
        <authorList>
            <person name="Martin-Rodriguez A.J."/>
        </authorList>
    </citation>
    <scope>NUCLEOTIDE SEQUENCE</scope>
    <source>
        <strain evidence="1">DSM 23803</strain>
    </source>
</reference>
<comment type="caution">
    <text evidence="1">The sequence shown here is derived from an EMBL/GenBank/DDBJ whole genome shotgun (WGS) entry which is preliminary data.</text>
</comment>
<dbReference type="Pfam" id="PF11185">
    <property type="entry name" value="DUF2971"/>
    <property type="match status" value="1"/>
</dbReference>
<sequence length="258" mass="29472">MIVYKYVPFDSAEKIISQSSIGFSGMRFLNDPFEGGYINADERLRSRLNSKYAVLSFTRQPLNSLMWAHYGDSHQGVVLEIDAEKAGLCNTDTCLIPAQYGDVIYTSNKPIEEISLSYSNDLRNYLTAIKFSHDCYEFYKLAFLHKSLDWAYEEEVRVVKSIGGYPDGEQVFGEYNVGSDVFNRTNIGSKDKERPLDCLNIRPESIVSAYLGLRVNQENKMKAVQWATDLKIKLYKCGLDSKLWNLKAEPYIVKNEDS</sequence>
<gene>
    <name evidence="1" type="ORF">L2749_22155</name>
</gene>
<dbReference type="Proteomes" id="UP001139408">
    <property type="component" value="Unassembled WGS sequence"/>
</dbReference>
<name>A0A9X1ZCM5_9GAMM</name>
<evidence type="ECO:0000313" key="1">
    <source>
        <dbReference type="EMBL" id="MCL1107897.1"/>
    </source>
</evidence>
<dbReference type="EMBL" id="JAKILJ010000123">
    <property type="protein sequence ID" value="MCL1107897.1"/>
    <property type="molecule type" value="Genomic_DNA"/>
</dbReference>
<evidence type="ECO:0000313" key="2">
    <source>
        <dbReference type="Proteomes" id="UP001139408"/>
    </source>
</evidence>
<dbReference type="InterPro" id="IPR021352">
    <property type="entry name" value="DUF2971"/>
</dbReference>
<proteinExistence type="predicted"/>
<dbReference type="AlphaFoldDB" id="A0A9X1ZCM5"/>
<accession>A0A9X1ZCM5</accession>